<protein>
    <submittedName>
        <fullName evidence="2">Uncharacterized protein</fullName>
    </submittedName>
</protein>
<dbReference type="EMBL" id="AP019860">
    <property type="protein sequence ID" value="BBM82088.1"/>
    <property type="molecule type" value="Genomic_DNA"/>
</dbReference>
<sequence length="540" mass="62496">MEHQISTQRSMYFMNSLRHCPIPQQAFQLYENTKIKGCYGRNVLHDIIALAGSLWVLHTFFTRGSMDTVLPLQVMIFLCVAISAAIVLIMPFMILQRVMLFRKYGDTFLHIRELPIFSHGSLEGNLEFSKQHFKDLSVYLRYTDVTGAMTYEDSIVLRSVYNGQPVSFQMPSEDLNYNIYQFPGRWQIDVYGDKFFGNFRTTYFLPIEYKTAEEIAQEQEQQLYKKPTAYYDDNIHHQINRETDLLYCYQNNTESQAVFLKNTVRTAMSIFIFGVSCICLATSVNFSIVDNRFSRSFFIGLGGLIIAGILHIYDKRKSVFGASEREYPWTKKGVRASKIPFMNYGFANLMVIYLCYSFLLIAYSANDEYFERTATFIGGVIFICIMHLMYKHKKNTYAKKNTFLHFESYPFISGKKVHLRWQHENLREVAQVAFCLQCIEESAYECKSSSSDDGTSYIMHVCQLYSDRCVIKDVPNNADSIAISFTLPEDMGFEISSTCARFWQLRVKVKGSFHFKAAYLLPVFDAEEPQQNDVSIDSGD</sequence>
<feature type="transmembrane region" description="Helical" evidence="1">
    <location>
        <begin position="270"/>
        <end position="289"/>
    </location>
</feature>
<feature type="transmembrane region" description="Helical" evidence="1">
    <location>
        <begin position="73"/>
        <end position="95"/>
    </location>
</feature>
<feature type="transmembrane region" description="Helical" evidence="1">
    <location>
        <begin position="341"/>
        <end position="363"/>
    </location>
</feature>
<reference evidence="2 3" key="1">
    <citation type="submission" date="2019-08" db="EMBL/GenBank/DDBJ databases">
        <title>Complete genome sequence of Candidatus Uab amorphum.</title>
        <authorList>
            <person name="Shiratori T."/>
            <person name="Suzuki S."/>
            <person name="Kakizawa Y."/>
            <person name="Ishida K."/>
        </authorList>
    </citation>
    <scope>NUCLEOTIDE SEQUENCE [LARGE SCALE GENOMIC DNA]</scope>
    <source>
        <strain evidence="2 3">SRT547</strain>
    </source>
</reference>
<dbReference type="RefSeq" id="WP_151966343.1">
    <property type="nucleotide sequence ID" value="NZ_AP019860.1"/>
</dbReference>
<name>A0A5S9F167_UABAM</name>
<evidence type="ECO:0000313" key="3">
    <source>
        <dbReference type="Proteomes" id="UP000326354"/>
    </source>
</evidence>
<keyword evidence="3" id="KW-1185">Reference proteome</keyword>
<dbReference type="Proteomes" id="UP000326354">
    <property type="component" value="Chromosome"/>
</dbReference>
<accession>A0A5S9F167</accession>
<feature type="transmembrane region" description="Helical" evidence="1">
    <location>
        <begin position="295"/>
        <end position="313"/>
    </location>
</feature>
<evidence type="ECO:0000313" key="2">
    <source>
        <dbReference type="EMBL" id="BBM82088.1"/>
    </source>
</evidence>
<keyword evidence="1" id="KW-1133">Transmembrane helix</keyword>
<feature type="transmembrane region" description="Helical" evidence="1">
    <location>
        <begin position="369"/>
        <end position="390"/>
    </location>
</feature>
<organism evidence="2 3">
    <name type="scientific">Uabimicrobium amorphum</name>
    <dbReference type="NCBI Taxonomy" id="2596890"/>
    <lineage>
        <taxon>Bacteria</taxon>
        <taxon>Pseudomonadati</taxon>
        <taxon>Planctomycetota</taxon>
        <taxon>Candidatus Uabimicrobiia</taxon>
        <taxon>Candidatus Uabimicrobiales</taxon>
        <taxon>Candidatus Uabimicrobiaceae</taxon>
        <taxon>Candidatus Uabimicrobium</taxon>
    </lineage>
</organism>
<evidence type="ECO:0000256" key="1">
    <source>
        <dbReference type="SAM" id="Phobius"/>
    </source>
</evidence>
<feature type="transmembrane region" description="Helical" evidence="1">
    <location>
        <begin position="43"/>
        <end position="61"/>
    </location>
</feature>
<gene>
    <name evidence="2" type="ORF">UABAM_00431</name>
</gene>
<keyword evidence="1" id="KW-0472">Membrane</keyword>
<dbReference type="KEGG" id="uam:UABAM_00431"/>
<keyword evidence="1" id="KW-0812">Transmembrane</keyword>
<proteinExistence type="predicted"/>
<dbReference type="AlphaFoldDB" id="A0A5S9F167"/>